<proteinExistence type="predicted"/>
<accession>A0A2G1DE62</accession>
<reference evidence="2 3" key="1">
    <citation type="submission" date="2017-09" db="EMBL/GenBank/DDBJ databases">
        <title>Arcobacter canalis sp. nov., a new species isolated from a water canal contaminated with urban sewage.</title>
        <authorList>
            <person name="Perez-Cataluna A."/>
            <person name="Salas-Masso N."/>
            <person name="Figueras M.J."/>
        </authorList>
    </citation>
    <scope>NUCLEOTIDE SEQUENCE [LARGE SCALE GENOMIC DNA]</scope>
    <source>
        <strain evidence="2 3">F98-3</strain>
    </source>
</reference>
<name>A0A2G1DE62_9BACT</name>
<dbReference type="EMBL" id="NXFY01000072">
    <property type="protein sequence ID" value="PHO16798.1"/>
    <property type="molecule type" value="Genomic_DNA"/>
</dbReference>
<keyword evidence="3" id="KW-1185">Reference proteome</keyword>
<evidence type="ECO:0000313" key="2">
    <source>
        <dbReference type="EMBL" id="PHO16798.1"/>
    </source>
</evidence>
<feature type="region of interest" description="Disordered" evidence="1">
    <location>
        <begin position="1"/>
        <end position="66"/>
    </location>
</feature>
<sequence>MSPHGSVGARRPGRPARSRLPIGGRPGPAGPNRRRPRPARGRALAPCPAISEAARGPAGTPTGPCGRIARAWRWSAAGRQAGA</sequence>
<organism evidence="2 3">
    <name type="scientific">Malaciobacter molluscorum LMG 25693</name>
    <dbReference type="NCBI Taxonomy" id="870501"/>
    <lineage>
        <taxon>Bacteria</taxon>
        <taxon>Pseudomonadati</taxon>
        <taxon>Campylobacterota</taxon>
        <taxon>Epsilonproteobacteria</taxon>
        <taxon>Campylobacterales</taxon>
        <taxon>Arcobacteraceae</taxon>
        <taxon>Malaciobacter</taxon>
    </lineage>
</organism>
<evidence type="ECO:0000256" key="1">
    <source>
        <dbReference type="SAM" id="MobiDB-lite"/>
    </source>
</evidence>
<comment type="caution">
    <text evidence="2">The sequence shown here is derived from an EMBL/GenBank/DDBJ whole genome shotgun (WGS) entry which is preliminary data.</text>
</comment>
<evidence type="ECO:0000313" key="3">
    <source>
        <dbReference type="Proteomes" id="UP000221222"/>
    </source>
</evidence>
<dbReference type="AlphaFoldDB" id="A0A2G1DE62"/>
<gene>
    <name evidence="2" type="ORF">CPU12_13785</name>
</gene>
<dbReference type="Proteomes" id="UP000221222">
    <property type="component" value="Unassembled WGS sequence"/>
</dbReference>
<feature type="compositionally biased region" description="Low complexity" evidence="1">
    <location>
        <begin position="1"/>
        <end position="10"/>
    </location>
</feature>
<protein>
    <submittedName>
        <fullName evidence="2">Uncharacterized protein</fullName>
    </submittedName>
</protein>